<organism evidence="10 11">
    <name type="scientific">Striga asiatica</name>
    <name type="common">Asiatic witchweed</name>
    <name type="synonym">Buchnera asiatica</name>
    <dbReference type="NCBI Taxonomy" id="4170"/>
    <lineage>
        <taxon>Eukaryota</taxon>
        <taxon>Viridiplantae</taxon>
        <taxon>Streptophyta</taxon>
        <taxon>Embryophyta</taxon>
        <taxon>Tracheophyta</taxon>
        <taxon>Spermatophyta</taxon>
        <taxon>Magnoliopsida</taxon>
        <taxon>eudicotyledons</taxon>
        <taxon>Gunneridae</taxon>
        <taxon>Pentapetalae</taxon>
        <taxon>asterids</taxon>
        <taxon>lamiids</taxon>
        <taxon>Lamiales</taxon>
        <taxon>Orobanchaceae</taxon>
        <taxon>Buchnereae</taxon>
        <taxon>Striga</taxon>
    </lineage>
</organism>
<keyword evidence="4" id="KW-0732">Signal</keyword>
<dbReference type="OrthoDB" id="759142at2759"/>
<feature type="domain" description="GOLD" evidence="9">
    <location>
        <begin position="84"/>
        <end position="197"/>
    </location>
</feature>
<gene>
    <name evidence="10" type="ORF">STAS_02384</name>
</gene>
<dbReference type="SMART" id="SM01190">
    <property type="entry name" value="EMP24_GP25L"/>
    <property type="match status" value="1"/>
</dbReference>
<evidence type="ECO:0000256" key="2">
    <source>
        <dbReference type="ARBA" id="ARBA00007104"/>
    </source>
</evidence>
<dbReference type="GO" id="GO:0016020">
    <property type="term" value="C:membrane"/>
    <property type="evidence" value="ECO:0007669"/>
    <property type="project" value="UniProtKB-SubCell"/>
</dbReference>
<keyword evidence="11" id="KW-1185">Reference proteome</keyword>
<evidence type="ECO:0000256" key="5">
    <source>
        <dbReference type="ARBA" id="ARBA00022989"/>
    </source>
</evidence>
<feature type="transmembrane region" description="Helical" evidence="8">
    <location>
        <begin position="230"/>
        <end position="252"/>
    </location>
</feature>
<reference evidence="11" key="1">
    <citation type="journal article" date="2019" name="Curr. Biol.">
        <title>Genome Sequence of Striga asiatica Provides Insight into the Evolution of Plant Parasitism.</title>
        <authorList>
            <person name="Yoshida S."/>
            <person name="Kim S."/>
            <person name="Wafula E.K."/>
            <person name="Tanskanen J."/>
            <person name="Kim Y.M."/>
            <person name="Honaas L."/>
            <person name="Yang Z."/>
            <person name="Spallek T."/>
            <person name="Conn C.E."/>
            <person name="Ichihashi Y."/>
            <person name="Cheong K."/>
            <person name="Cui S."/>
            <person name="Der J.P."/>
            <person name="Gundlach H."/>
            <person name="Jiao Y."/>
            <person name="Hori C."/>
            <person name="Ishida J.K."/>
            <person name="Kasahara H."/>
            <person name="Kiba T."/>
            <person name="Kim M.S."/>
            <person name="Koo N."/>
            <person name="Laohavisit A."/>
            <person name="Lee Y.H."/>
            <person name="Lumba S."/>
            <person name="McCourt P."/>
            <person name="Mortimer J.C."/>
            <person name="Mutuku J.M."/>
            <person name="Nomura T."/>
            <person name="Sasaki-Sekimoto Y."/>
            <person name="Seto Y."/>
            <person name="Wang Y."/>
            <person name="Wakatake T."/>
            <person name="Sakakibara H."/>
            <person name="Demura T."/>
            <person name="Yamaguchi S."/>
            <person name="Yoneyama K."/>
            <person name="Manabe R.I."/>
            <person name="Nelson D.C."/>
            <person name="Schulman A.H."/>
            <person name="Timko M.P."/>
            <person name="dePamphilis C.W."/>
            <person name="Choi D."/>
            <person name="Shirasu K."/>
        </authorList>
    </citation>
    <scope>NUCLEOTIDE SEQUENCE [LARGE SCALE GENOMIC DNA]</scope>
    <source>
        <strain evidence="11">cv. UVA1</strain>
    </source>
</reference>
<evidence type="ECO:0000256" key="6">
    <source>
        <dbReference type="ARBA" id="ARBA00023136"/>
    </source>
</evidence>
<dbReference type="Proteomes" id="UP000325081">
    <property type="component" value="Unassembled WGS sequence"/>
</dbReference>
<name>A0A5A7P1N3_STRAF</name>
<dbReference type="AlphaFoldDB" id="A0A5A7P1N3"/>
<evidence type="ECO:0000313" key="11">
    <source>
        <dbReference type="Proteomes" id="UP000325081"/>
    </source>
</evidence>
<keyword evidence="3 7" id="KW-0812">Transmembrane</keyword>
<protein>
    <submittedName>
        <fullName evidence="10">Transmembrane emp24 domain-containing protein p24 delta 3</fullName>
    </submittedName>
</protein>
<comment type="caution">
    <text evidence="10">The sequence shown here is derived from an EMBL/GenBank/DDBJ whole genome shotgun (WGS) entry which is preliminary data.</text>
</comment>
<evidence type="ECO:0000256" key="4">
    <source>
        <dbReference type="ARBA" id="ARBA00022729"/>
    </source>
</evidence>
<keyword evidence="6 8" id="KW-0472">Membrane</keyword>
<evidence type="ECO:0000313" key="10">
    <source>
        <dbReference type="EMBL" id="GER26723.1"/>
    </source>
</evidence>
<proteinExistence type="inferred from homology"/>
<dbReference type="InterPro" id="IPR009038">
    <property type="entry name" value="GOLD_dom"/>
</dbReference>
<comment type="similarity">
    <text evidence="2 7">Belongs to the EMP24/GP25L family.</text>
</comment>
<dbReference type="PANTHER" id="PTHR22811">
    <property type="entry name" value="TRANSMEMBRANE EMP24 DOMAIN-CONTAINING PROTEIN"/>
    <property type="match status" value="1"/>
</dbReference>
<dbReference type="InterPro" id="IPR015720">
    <property type="entry name" value="Emp24-like"/>
</dbReference>
<evidence type="ECO:0000256" key="7">
    <source>
        <dbReference type="RuleBase" id="RU003827"/>
    </source>
</evidence>
<dbReference type="PROSITE" id="PS50866">
    <property type="entry name" value="GOLD"/>
    <property type="match status" value="1"/>
</dbReference>
<evidence type="ECO:0000256" key="8">
    <source>
        <dbReference type="SAM" id="Phobius"/>
    </source>
</evidence>
<feature type="non-terminal residue" evidence="10">
    <location>
        <position position="1"/>
    </location>
</feature>
<accession>A0A5A7P1N3</accession>
<evidence type="ECO:0000259" key="9">
    <source>
        <dbReference type="PROSITE" id="PS50866"/>
    </source>
</evidence>
<evidence type="ECO:0000256" key="1">
    <source>
        <dbReference type="ARBA" id="ARBA00004479"/>
    </source>
</evidence>
<keyword evidence="5 8" id="KW-1133">Transmembrane helix</keyword>
<evidence type="ECO:0000256" key="3">
    <source>
        <dbReference type="ARBA" id="ARBA00022692"/>
    </source>
</evidence>
<sequence length="262" mass="29622">RKKKKSRIRHNLRAHFPIRRYSLLRFHFPRSESSVHSIGAELNRIMRRITMAKGATMCALLLLLLLCVLRQSEAIWLSLPSSGTKCVSEEIQSNVVVLADYVVISDDHVHPTPTISAKVTSPYGNPIHHQESVTHGQFAFTTSEGGNYLACFWVDGHNPGAGEVSLNIDWKTGIAAKDWDSIARKEKIEGVELELRKLEGAVEAIHENLLYLRSREADMRIVSETTNARVAWFSIMSLGVCILVSIAQIWYLKLYFIKKKLI</sequence>
<dbReference type="EMBL" id="BKCP01001114">
    <property type="protein sequence ID" value="GER26723.1"/>
    <property type="molecule type" value="Genomic_DNA"/>
</dbReference>
<dbReference type="Pfam" id="PF01105">
    <property type="entry name" value="EMP24_GP25L"/>
    <property type="match status" value="1"/>
</dbReference>
<comment type="subcellular location">
    <subcellularLocation>
        <location evidence="1 7">Membrane</location>
        <topology evidence="1 7">Single-pass type I membrane protein</topology>
    </subcellularLocation>
</comment>